<dbReference type="GO" id="GO:0006355">
    <property type="term" value="P:regulation of DNA-templated transcription"/>
    <property type="evidence" value="ECO:0007669"/>
    <property type="project" value="UniProtKB-UniRule"/>
</dbReference>
<comment type="function">
    <text evidence="1">Putative transcription activator involved in regulating light control of development.</text>
</comment>
<dbReference type="InterPro" id="IPR031052">
    <property type="entry name" value="FHY3/FAR1"/>
</dbReference>
<protein>
    <recommendedName>
        <fullName evidence="1">Protein FAR1-RELATED SEQUENCE</fullName>
    </recommendedName>
</protein>
<comment type="caution">
    <text evidence="3">The sequence shown here is derived from an EMBL/GenBank/DDBJ whole genome shotgun (WGS) entry which is preliminary data.</text>
</comment>
<gene>
    <name evidence="3" type="ORF">GIB67_010594</name>
</gene>
<sequence length="299" mass="35294">MSKHKYCQVAPHQALLKDVAKIYTRIMFHKLEQQFDQVVLFITLEIFVQDNLCVFTVKSHSGHPESFELHIDLEKLTGQCRCKLFKYVELPCQYLLKVFLKYDILKILEAFIMTRWRIGTNKFSRSYDESHLSVENLRQPLRYSHLSLHASLLFDKASNTKENFEFMVLKLDEIESYLYHYDESLTVLDASEPAMISPLVESMMSETPILDPLVVQTKGRAKLDHKKGRRWMGGGCRKLLRRRREHAQEVGYLSTTTNEPAHFLRRRYLKQGELMRNKLNNCKTTTTTTSRERRRQRVD</sequence>
<dbReference type="EMBL" id="JACGCM010001659">
    <property type="protein sequence ID" value="KAF6152020.1"/>
    <property type="molecule type" value="Genomic_DNA"/>
</dbReference>
<comment type="subcellular location">
    <subcellularLocation>
        <location evidence="1">Nucleus</location>
    </subcellularLocation>
</comment>
<dbReference type="GO" id="GO:0008270">
    <property type="term" value="F:zinc ion binding"/>
    <property type="evidence" value="ECO:0007669"/>
    <property type="project" value="UniProtKB-UniRule"/>
</dbReference>
<dbReference type="Proteomes" id="UP000541444">
    <property type="component" value="Unassembled WGS sequence"/>
</dbReference>
<proteinExistence type="inferred from homology"/>
<dbReference type="PANTHER" id="PTHR31669:SF302">
    <property type="entry name" value="PROTEIN FAR1-RELATED SEQUENCE"/>
    <property type="match status" value="1"/>
</dbReference>
<dbReference type="PANTHER" id="PTHR31669">
    <property type="entry name" value="PROTEIN FAR1-RELATED SEQUENCE 10-RELATED"/>
    <property type="match status" value="1"/>
</dbReference>
<dbReference type="GO" id="GO:0005634">
    <property type="term" value="C:nucleus"/>
    <property type="evidence" value="ECO:0007669"/>
    <property type="project" value="UniProtKB-SubCell"/>
</dbReference>
<organism evidence="3 4">
    <name type="scientific">Kingdonia uniflora</name>
    <dbReference type="NCBI Taxonomy" id="39325"/>
    <lineage>
        <taxon>Eukaryota</taxon>
        <taxon>Viridiplantae</taxon>
        <taxon>Streptophyta</taxon>
        <taxon>Embryophyta</taxon>
        <taxon>Tracheophyta</taxon>
        <taxon>Spermatophyta</taxon>
        <taxon>Magnoliopsida</taxon>
        <taxon>Ranunculales</taxon>
        <taxon>Circaeasteraceae</taxon>
        <taxon>Kingdonia</taxon>
    </lineage>
</organism>
<keyword evidence="4" id="KW-1185">Reference proteome</keyword>
<keyword evidence="1" id="KW-0863">Zinc-finger</keyword>
<evidence type="ECO:0000256" key="1">
    <source>
        <dbReference type="RuleBase" id="RU367018"/>
    </source>
</evidence>
<keyword evidence="1" id="KW-0539">Nucleus</keyword>
<evidence type="ECO:0000256" key="2">
    <source>
        <dbReference type="SAM" id="MobiDB-lite"/>
    </source>
</evidence>
<name>A0A7J7MB72_9MAGN</name>
<feature type="region of interest" description="Disordered" evidence="2">
    <location>
        <begin position="280"/>
        <end position="299"/>
    </location>
</feature>
<keyword evidence="1" id="KW-0479">Metal-binding</keyword>
<dbReference type="AlphaFoldDB" id="A0A7J7MB72"/>
<keyword evidence="1" id="KW-0862">Zinc</keyword>
<reference evidence="3 4" key="1">
    <citation type="journal article" date="2020" name="IScience">
        <title>Genome Sequencing of the Endangered Kingdonia uniflora (Circaeasteraceae, Ranunculales) Reveals Potential Mechanisms of Evolutionary Specialization.</title>
        <authorList>
            <person name="Sun Y."/>
            <person name="Deng T."/>
            <person name="Zhang A."/>
            <person name="Moore M.J."/>
            <person name="Landis J.B."/>
            <person name="Lin N."/>
            <person name="Zhang H."/>
            <person name="Zhang X."/>
            <person name="Huang J."/>
            <person name="Zhang X."/>
            <person name="Sun H."/>
            <person name="Wang H."/>
        </authorList>
    </citation>
    <scope>NUCLEOTIDE SEQUENCE [LARGE SCALE GENOMIC DNA]</scope>
    <source>
        <strain evidence="3">TB1705</strain>
        <tissue evidence="3">Leaf</tissue>
    </source>
</reference>
<evidence type="ECO:0000313" key="4">
    <source>
        <dbReference type="Proteomes" id="UP000541444"/>
    </source>
</evidence>
<evidence type="ECO:0000313" key="3">
    <source>
        <dbReference type="EMBL" id="KAF6152020.1"/>
    </source>
</evidence>
<comment type="similarity">
    <text evidence="1">Belongs to the FHY3/FAR1 family.</text>
</comment>
<accession>A0A7J7MB72</accession>